<dbReference type="CDD" id="cd00156">
    <property type="entry name" value="REC"/>
    <property type="match status" value="1"/>
</dbReference>
<reference evidence="5 6" key="1">
    <citation type="journal article" date="2015" name="Stand. Genomic Sci.">
        <title>Genomic Encyclopedia of Bacterial and Archaeal Type Strains, Phase III: the genomes of soil and plant-associated and newly described type strains.</title>
        <authorList>
            <person name="Whitman W.B."/>
            <person name="Woyke T."/>
            <person name="Klenk H.P."/>
            <person name="Zhou Y."/>
            <person name="Lilburn T.G."/>
            <person name="Beck B.J."/>
            <person name="De Vos P."/>
            <person name="Vandamme P."/>
            <person name="Eisen J.A."/>
            <person name="Garrity G."/>
            <person name="Hugenholtz P."/>
            <person name="Kyrpides N.C."/>
        </authorList>
    </citation>
    <scope>NUCLEOTIDE SEQUENCE [LARGE SCALE GENOMIC DNA]</scope>
    <source>
        <strain evidence="5 6">CGMCC 1.10124</strain>
    </source>
</reference>
<dbReference type="EMBL" id="CP034145">
    <property type="protein sequence ID" value="AZH26572.1"/>
    <property type="molecule type" value="Genomic_DNA"/>
</dbReference>
<dbReference type="Proteomes" id="UP000282007">
    <property type="component" value="Chromosome"/>
</dbReference>
<dbReference type="Gene3D" id="3.30.450.20">
    <property type="entry name" value="PAS domain"/>
    <property type="match status" value="1"/>
</dbReference>
<keyword evidence="1 2" id="KW-0597">Phosphoprotein</keyword>
<dbReference type="GeneID" id="38472590"/>
<dbReference type="EMBL" id="REFS01000006">
    <property type="protein sequence ID" value="RMB12802.1"/>
    <property type="molecule type" value="Genomic_DNA"/>
</dbReference>
<dbReference type="GO" id="GO:0000160">
    <property type="term" value="P:phosphorelay signal transduction system"/>
    <property type="evidence" value="ECO:0007669"/>
    <property type="project" value="InterPro"/>
</dbReference>
<dbReference type="SMART" id="SM00448">
    <property type="entry name" value="REC"/>
    <property type="match status" value="1"/>
</dbReference>
<gene>
    <name evidence="5" type="ORF">ATH50_2956</name>
    <name evidence="4" type="ORF">DU502_14850</name>
</gene>
<dbReference type="PANTHER" id="PTHR44591:SF3">
    <property type="entry name" value="RESPONSE REGULATORY DOMAIN-CONTAINING PROTEIN"/>
    <property type="match status" value="1"/>
</dbReference>
<dbReference type="InterPro" id="IPR050595">
    <property type="entry name" value="Bact_response_regulator"/>
</dbReference>
<evidence type="ECO:0000256" key="2">
    <source>
        <dbReference type="PROSITE-ProRule" id="PRU00169"/>
    </source>
</evidence>
<evidence type="ECO:0000313" key="4">
    <source>
        <dbReference type="EMBL" id="AZH26572.1"/>
    </source>
</evidence>
<keyword evidence="7" id="KW-1185">Reference proteome</keyword>
<dbReference type="PANTHER" id="PTHR44591">
    <property type="entry name" value="STRESS RESPONSE REGULATOR PROTEIN 1"/>
    <property type="match status" value="1"/>
</dbReference>
<evidence type="ECO:0000313" key="5">
    <source>
        <dbReference type="EMBL" id="RMB12802.1"/>
    </source>
</evidence>
<proteinExistence type="predicted"/>
<dbReference type="Pfam" id="PF08448">
    <property type="entry name" value="PAS_4"/>
    <property type="match status" value="1"/>
</dbReference>
<dbReference type="NCBIfam" id="TIGR00229">
    <property type="entry name" value="sensory_box"/>
    <property type="match status" value="1"/>
</dbReference>
<dbReference type="Proteomes" id="UP000277326">
    <property type="component" value="Unassembled WGS sequence"/>
</dbReference>
<dbReference type="OrthoDB" id="8127at2157"/>
<evidence type="ECO:0000259" key="3">
    <source>
        <dbReference type="PROSITE" id="PS50110"/>
    </source>
</evidence>
<dbReference type="InterPro" id="IPR000014">
    <property type="entry name" value="PAS"/>
</dbReference>
<sequence length="248" mass="27210">MTRTASPLSILHVDDDAALGDLVKTYLERDDSVDCTVTTTTSTDDALARLRADETDFDCVVSDYRMPGTDGIAFLHAVRETHPSLPFLLFSGEETGDVAAEIVHAGVTDYLRKGYGTDQYTMLVRRIEHAVDADGQFDPHAETAVDAIGIVGSDERFDRVDTGYAALYDYDPDEVEGKHWTDLHPEDEVEHIRTHVLPVVQQGGKWTGQSTGLRADGSTFTESKMVTALDDDRLLISVSEVSTADPDE</sequence>
<name>A0A3M0CTL7_9EURY</name>
<feature type="modified residue" description="4-aspartylphosphate" evidence="2">
    <location>
        <position position="63"/>
    </location>
</feature>
<dbReference type="Pfam" id="PF00072">
    <property type="entry name" value="Response_reg"/>
    <property type="match status" value="1"/>
</dbReference>
<dbReference type="SUPFAM" id="SSF52172">
    <property type="entry name" value="CheY-like"/>
    <property type="match status" value="1"/>
</dbReference>
<accession>A0A3M0CTL7</accession>
<evidence type="ECO:0000256" key="1">
    <source>
        <dbReference type="ARBA" id="ARBA00022553"/>
    </source>
</evidence>
<dbReference type="Gene3D" id="3.40.50.2300">
    <property type="match status" value="1"/>
</dbReference>
<organism evidence="5 6">
    <name type="scientific">Haloplanus aerogenes</name>
    <dbReference type="NCBI Taxonomy" id="660522"/>
    <lineage>
        <taxon>Archaea</taxon>
        <taxon>Methanobacteriati</taxon>
        <taxon>Methanobacteriota</taxon>
        <taxon>Stenosarchaea group</taxon>
        <taxon>Halobacteria</taxon>
        <taxon>Halobacteriales</taxon>
        <taxon>Haloferacaceae</taxon>
        <taxon>Haloplanus</taxon>
    </lineage>
</organism>
<dbReference type="PROSITE" id="PS50110">
    <property type="entry name" value="RESPONSE_REGULATORY"/>
    <property type="match status" value="1"/>
</dbReference>
<evidence type="ECO:0000313" key="6">
    <source>
        <dbReference type="Proteomes" id="UP000277326"/>
    </source>
</evidence>
<dbReference type="RefSeq" id="WP_121921531.1">
    <property type="nucleotide sequence ID" value="NZ_CP034145.1"/>
</dbReference>
<dbReference type="InterPro" id="IPR011006">
    <property type="entry name" value="CheY-like_superfamily"/>
</dbReference>
<dbReference type="InterPro" id="IPR035965">
    <property type="entry name" value="PAS-like_dom_sf"/>
</dbReference>
<reference evidence="4 7" key="2">
    <citation type="submission" date="2018-07" db="EMBL/GenBank/DDBJ databases">
        <title>Genome sequences of Haloplanus aerogenes JCM 16430T.</title>
        <authorList>
            <person name="Kim Y.B."/>
            <person name="Roh S.W."/>
        </authorList>
    </citation>
    <scope>NUCLEOTIDE SEQUENCE [LARGE SCALE GENOMIC DNA]</scope>
    <source>
        <strain evidence="4 7">JCM 16430</strain>
    </source>
</reference>
<reference evidence="5" key="3">
    <citation type="submission" date="2018-10" db="EMBL/GenBank/DDBJ databases">
        <authorList>
            <person name="Whitman W."/>
            <person name="Huntemann M."/>
            <person name="Clum A."/>
            <person name="Pillay M."/>
            <person name="Palaniappan K."/>
            <person name="Varghese N."/>
            <person name="Mikhailova N."/>
            <person name="Stamatis D."/>
            <person name="Reddy T."/>
            <person name="Daum C."/>
            <person name="Shapiro N."/>
            <person name="Ivanova N."/>
            <person name="Kyrpides N."/>
            <person name="Woyke T."/>
        </authorList>
    </citation>
    <scope>NUCLEOTIDE SEQUENCE</scope>
    <source>
        <strain evidence="5">CGMCC 1.10124</strain>
    </source>
</reference>
<dbReference type="SUPFAM" id="SSF55785">
    <property type="entry name" value="PYP-like sensor domain (PAS domain)"/>
    <property type="match status" value="1"/>
</dbReference>
<protein>
    <submittedName>
        <fullName evidence="5">PAS domain S-box-containing protein</fullName>
    </submittedName>
    <submittedName>
        <fullName evidence="4">Response regulator</fullName>
    </submittedName>
</protein>
<feature type="domain" description="Response regulatory" evidence="3">
    <location>
        <begin position="9"/>
        <end position="128"/>
    </location>
</feature>
<dbReference type="InterPro" id="IPR013656">
    <property type="entry name" value="PAS_4"/>
</dbReference>
<dbReference type="InterPro" id="IPR001789">
    <property type="entry name" value="Sig_transdc_resp-reg_receiver"/>
</dbReference>
<dbReference type="AlphaFoldDB" id="A0A3M0CTL7"/>
<evidence type="ECO:0000313" key="7">
    <source>
        <dbReference type="Proteomes" id="UP000282007"/>
    </source>
</evidence>
<dbReference type="KEGG" id="haer:DU502_14850"/>